<reference evidence="8" key="1">
    <citation type="submission" date="2013-07" db="EMBL/GenBank/DDBJ databases">
        <authorList>
            <person name="Geib S."/>
        </authorList>
    </citation>
    <scope>NUCLEOTIDE SEQUENCE</scope>
</reference>
<dbReference type="Gene3D" id="3.40.50.720">
    <property type="entry name" value="NAD(P)-binding Rossmann-like Domain"/>
    <property type="match status" value="1"/>
</dbReference>
<comment type="similarity">
    <text evidence="1">Belongs to the complex I NDUFA9 subunit family.</text>
</comment>
<dbReference type="SUPFAM" id="SSF51735">
    <property type="entry name" value="NAD(P)-binding Rossmann-fold domains"/>
    <property type="match status" value="1"/>
</dbReference>
<evidence type="ECO:0000256" key="3">
    <source>
        <dbReference type="ARBA" id="ARBA00042000"/>
    </source>
</evidence>
<evidence type="ECO:0000256" key="5">
    <source>
        <dbReference type="ARBA" id="ARBA00046455"/>
    </source>
</evidence>
<comment type="subunit">
    <text evidence="5">Complex I is composed of 45 different subunits. This a component of the hydrophobic protein fraction. Interacts with BLOC1S1. Interacts with SLC2A4. Interacts with CLOCK. Interacts with RAB5IF.</text>
</comment>
<sequence length="413" mass="47179">MASLILLRNGQLAKQQGSAALSVLCVRHASSSTDDAIRPLNSTNISNMRRGTGGRSSFNGIVATVFGCTGFVGRYVCNKLGKTGTQMILPYRADFGEAIRLKVCGDLGQVLFQFYDLRDEKAIRDAVKHSNVVINLVGREFETKNFKFNDVHVEGARRIARICKETGVERLIHLSALNASPDPMSFVLEGGSNFLKSKYHGECAVRDEFPNATIIRPADIYGSEDRFLRYYAHIWRRQFRAMPLWFAGERTVKQPVYVSDVAQAIVNCAKDPDTAGQVYQAVGPKRYQLSELVDWFHRVMRKDEKWWGYRRYDMRWDPTFLLKAKFTELICPGQPIGELHIERIERECITDVVRADIPCLEDLGVQLTSMEDQVPWELRPYRAAQYYDAELGEWEEPAPPKPIEHREELRMFA</sequence>
<evidence type="ECO:0000256" key="1">
    <source>
        <dbReference type="ARBA" id="ARBA00038501"/>
    </source>
</evidence>
<dbReference type="PANTHER" id="PTHR12126">
    <property type="entry name" value="NADH-UBIQUINONE OXIDOREDUCTASE 39 KDA SUBUNIT-RELATED"/>
    <property type="match status" value="1"/>
</dbReference>
<evidence type="ECO:0000313" key="8">
    <source>
        <dbReference type="EMBL" id="JAB93108.1"/>
    </source>
</evidence>
<name>W8B7U2_CERCA</name>
<dbReference type="PANTHER" id="PTHR12126:SF11">
    <property type="entry name" value="NADH DEHYDROGENASE [UBIQUINONE] 1 ALPHA SUBCOMPLEX SUBUNIT 9, MITOCHONDRIAL"/>
    <property type="match status" value="1"/>
</dbReference>
<feature type="domain" description="NAD-dependent epimerase/dehydratase" evidence="6">
    <location>
        <begin position="64"/>
        <end position="279"/>
    </location>
</feature>
<dbReference type="GO" id="GO:0044877">
    <property type="term" value="F:protein-containing complex binding"/>
    <property type="evidence" value="ECO:0007669"/>
    <property type="project" value="TreeGrafter"/>
</dbReference>
<gene>
    <name evidence="8" type="primary">NDUA9</name>
    <name evidence="7" type="ORF">CCAP1982_LOCUS13993</name>
</gene>
<reference evidence="8" key="2">
    <citation type="journal article" date="2014" name="BMC Genomics">
        <title>A genomic perspective to assessing quality of mass-reared SIT flies used in Mediterranean fruit fly (Ceratitis capitata) eradication in California.</title>
        <authorList>
            <person name="Calla B."/>
            <person name="Hall B."/>
            <person name="Hou S."/>
            <person name="Geib S.M."/>
        </authorList>
    </citation>
    <scope>NUCLEOTIDE SEQUENCE</scope>
</reference>
<dbReference type="InterPro" id="IPR001509">
    <property type="entry name" value="Epimerase_deHydtase"/>
</dbReference>
<reference evidence="7" key="3">
    <citation type="submission" date="2020-11" db="EMBL/GenBank/DDBJ databases">
        <authorList>
            <person name="Whitehead M."/>
        </authorList>
    </citation>
    <scope>NUCLEOTIDE SEQUENCE</scope>
    <source>
        <strain evidence="7">EGII</strain>
    </source>
</reference>
<dbReference type="InterPro" id="IPR051207">
    <property type="entry name" value="ComplexI_NDUFA9_subunit"/>
</dbReference>
<dbReference type="AlphaFoldDB" id="W8B7U2"/>
<evidence type="ECO:0000313" key="7">
    <source>
        <dbReference type="EMBL" id="CAD7005635.1"/>
    </source>
</evidence>
<dbReference type="OrthoDB" id="275457at2759"/>
<dbReference type="EMBL" id="CAJHJT010000034">
    <property type="protein sequence ID" value="CAD7005635.1"/>
    <property type="molecule type" value="Genomic_DNA"/>
</dbReference>
<evidence type="ECO:0000256" key="4">
    <source>
        <dbReference type="ARBA" id="ARBA00043145"/>
    </source>
</evidence>
<dbReference type="Proteomes" id="UP000606786">
    <property type="component" value="Unassembled WGS sequence"/>
</dbReference>
<evidence type="ECO:0000313" key="9">
    <source>
        <dbReference type="Proteomes" id="UP000606786"/>
    </source>
</evidence>
<dbReference type="GO" id="GO:0005739">
    <property type="term" value="C:mitochondrion"/>
    <property type="evidence" value="ECO:0007669"/>
    <property type="project" value="TreeGrafter"/>
</dbReference>
<protein>
    <recommendedName>
        <fullName evidence="2">NADH dehydrogenase [ubiquinone] 1 alpha subcomplex subunit 9, mitochondrial</fullName>
    </recommendedName>
    <alternativeName>
        <fullName evidence="4">Complex I-39kD</fullName>
    </alternativeName>
    <alternativeName>
        <fullName evidence="3">NADH-ubiquinone oxidoreductase 39 kDa subunit</fullName>
    </alternativeName>
</protein>
<dbReference type="InterPro" id="IPR036291">
    <property type="entry name" value="NAD(P)-bd_dom_sf"/>
</dbReference>
<evidence type="ECO:0000259" key="6">
    <source>
        <dbReference type="Pfam" id="PF01370"/>
    </source>
</evidence>
<organism evidence="8">
    <name type="scientific">Ceratitis capitata</name>
    <name type="common">Mediterranean fruit fly</name>
    <name type="synonym">Tephritis capitata</name>
    <dbReference type="NCBI Taxonomy" id="7213"/>
    <lineage>
        <taxon>Eukaryota</taxon>
        <taxon>Metazoa</taxon>
        <taxon>Ecdysozoa</taxon>
        <taxon>Arthropoda</taxon>
        <taxon>Hexapoda</taxon>
        <taxon>Insecta</taxon>
        <taxon>Pterygota</taxon>
        <taxon>Neoptera</taxon>
        <taxon>Endopterygota</taxon>
        <taxon>Diptera</taxon>
        <taxon>Brachycera</taxon>
        <taxon>Muscomorpha</taxon>
        <taxon>Tephritoidea</taxon>
        <taxon>Tephritidae</taxon>
        <taxon>Ceratitis</taxon>
        <taxon>Ceratitis</taxon>
    </lineage>
</organism>
<proteinExistence type="evidence at transcript level"/>
<keyword evidence="8" id="KW-0830">Ubiquinone</keyword>
<dbReference type="Pfam" id="PF01370">
    <property type="entry name" value="Epimerase"/>
    <property type="match status" value="1"/>
</dbReference>
<keyword evidence="9" id="KW-1185">Reference proteome</keyword>
<dbReference type="FunFam" id="3.40.50.720:FF:000537">
    <property type="entry name" value="NADH-ubiquinone oxidoreductase 39 kDa subunit"/>
    <property type="match status" value="1"/>
</dbReference>
<accession>W8B7U2</accession>
<dbReference type="EMBL" id="GAMC01013447">
    <property type="protein sequence ID" value="JAB93108.1"/>
    <property type="molecule type" value="mRNA"/>
</dbReference>
<evidence type="ECO:0000256" key="2">
    <source>
        <dbReference type="ARBA" id="ARBA00040720"/>
    </source>
</evidence>
<dbReference type="CDD" id="cd05271">
    <property type="entry name" value="NDUFA9_like_SDR_a"/>
    <property type="match status" value="1"/>
</dbReference>